<dbReference type="EMBL" id="CP016022">
    <property type="protein sequence ID" value="ANJ71779.1"/>
    <property type="molecule type" value="Genomic_DNA"/>
</dbReference>
<dbReference type="Proteomes" id="UP000078572">
    <property type="component" value="Chromosome 1"/>
</dbReference>
<reference evidence="7" key="2">
    <citation type="submission" date="2016-06" db="EMBL/GenBank/DDBJ databases">
        <authorList>
            <person name="Kjaerup R.B."/>
            <person name="Dalgaard T.S."/>
            <person name="Juul-Madsen H.R."/>
        </authorList>
    </citation>
    <scope>NUCLEOTIDE SEQUENCE [LARGE SCALE GENOMIC DNA]</scope>
    <source>
        <strain evidence="7">ATCC 49129</strain>
    </source>
</reference>
<comment type="subcellular location">
    <subcellularLocation>
        <location evidence="1">Endomembrane system</location>
        <topology evidence="1">Multi-pass membrane protein</topology>
    </subcellularLocation>
</comment>
<evidence type="ECO:0000259" key="5">
    <source>
        <dbReference type="Pfam" id="PF06803"/>
    </source>
</evidence>
<feature type="domain" description="DUF1232" evidence="5">
    <location>
        <begin position="36"/>
        <end position="68"/>
    </location>
</feature>
<protein>
    <recommendedName>
        <fullName evidence="5">DUF1232 domain-containing protein</fullName>
    </recommendedName>
</protein>
<dbReference type="InterPro" id="IPR010652">
    <property type="entry name" value="DUF1232"/>
</dbReference>
<dbReference type="Pfam" id="PF06803">
    <property type="entry name" value="DUF1232"/>
    <property type="match status" value="1"/>
</dbReference>
<name>A0A191ZUK4_9RALS</name>
<organism evidence="7 9">
    <name type="scientific">Ralstonia insidiosa</name>
    <dbReference type="NCBI Taxonomy" id="190721"/>
    <lineage>
        <taxon>Bacteria</taxon>
        <taxon>Pseudomonadati</taxon>
        <taxon>Pseudomonadota</taxon>
        <taxon>Betaproteobacteria</taxon>
        <taxon>Burkholderiales</taxon>
        <taxon>Burkholderiaceae</taxon>
        <taxon>Ralstonia</taxon>
    </lineage>
</organism>
<dbReference type="RefSeq" id="WP_021195077.1">
    <property type="nucleotide sequence ID" value="NZ_CP012605.1"/>
</dbReference>
<dbReference type="Proteomes" id="UP000077927">
    <property type="component" value="Chromosome 1"/>
</dbReference>
<keyword evidence="3" id="KW-1133">Transmembrane helix</keyword>
<dbReference type="GO" id="GO:0012505">
    <property type="term" value="C:endomembrane system"/>
    <property type="evidence" value="ECO:0007669"/>
    <property type="project" value="UniProtKB-SubCell"/>
</dbReference>
<evidence type="ECO:0000313" key="9">
    <source>
        <dbReference type="Proteomes" id="UP000078572"/>
    </source>
</evidence>
<reference evidence="9" key="3">
    <citation type="submission" date="2016-06" db="EMBL/GenBank/DDBJ databases">
        <authorList>
            <person name="Xu Y."/>
            <person name="Nagy A."/>
            <person name="Yan X."/>
            <person name="Kim S.W."/>
            <person name="Haley B."/>
            <person name="Liu N.T."/>
            <person name="Nou X."/>
        </authorList>
    </citation>
    <scope>NUCLEOTIDE SEQUENCE [LARGE SCALE GENOMIC DNA]</scope>
    <source>
        <strain evidence="9">ATCC 49129</strain>
    </source>
</reference>
<evidence type="ECO:0000256" key="1">
    <source>
        <dbReference type="ARBA" id="ARBA00004127"/>
    </source>
</evidence>
<dbReference type="PATRIC" id="fig|190721.6.peg.1005"/>
<keyword evidence="9" id="KW-1185">Reference proteome</keyword>
<evidence type="ECO:0000313" key="7">
    <source>
        <dbReference type="EMBL" id="ANJ71779.1"/>
    </source>
</evidence>
<evidence type="ECO:0000256" key="4">
    <source>
        <dbReference type="ARBA" id="ARBA00023136"/>
    </source>
</evidence>
<evidence type="ECO:0000313" key="8">
    <source>
        <dbReference type="Proteomes" id="UP000077927"/>
    </source>
</evidence>
<evidence type="ECO:0000256" key="3">
    <source>
        <dbReference type="ARBA" id="ARBA00022989"/>
    </source>
</evidence>
<sequence length="102" mass="11605">MFGRLFRLWSVVRNDVRLLWFALRHPGAPWWLAPAALLLVGYVVSPIDLIPDFIPVIGWVDDIVLVPLALHFLLRALPERVREDARFAAARRRVSPTGPSGR</sequence>
<proteinExistence type="predicted"/>
<dbReference type="KEGG" id="rin:ACS15_1004"/>
<evidence type="ECO:0000256" key="2">
    <source>
        <dbReference type="ARBA" id="ARBA00022692"/>
    </source>
</evidence>
<reference evidence="6 8" key="1">
    <citation type="submission" date="2015-09" db="EMBL/GenBank/DDBJ databases">
        <authorList>
            <person name="Xu Y."/>
            <person name="Nagy A."/>
            <person name="Liu N.T."/>
            <person name="Nou X."/>
        </authorList>
    </citation>
    <scope>NUCLEOTIDE SEQUENCE [LARGE SCALE GENOMIC DNA]</scope>
    <source>
        <strain evidence="6 8">FC1138</strain>
    </source>
</reference>
<dbReference type="EMBL" id="CP012605">
    <property type="protein sequence ID" value="ANH73718.1"/>
    <property type="molecule type" value="Genomic_DNA"/>
</dbReference>
<dbReference type="AlphaFoldDB" id="A0A191ZUK4"/>
<evidence type="ECO:0000313" key="6">
    <source>
        <dbReference type="EMBL" id="ANH73718.1"/>
    </source>
</evidence>
<keyword evidence="4" id="KW-0472">Membrane</keyword>
<dbReference type="OrthoDB" id="9804184at2"/>
<gene>
    <name evidence="7" type="ORF">A9Y76_04510</name>
    <name evidence="6" type="ORF">ACS15_1004</name>
</gene>
<keyword evidence="2" id="KW-0812">Transmembrane</keyword>
<accession>A0A191ZUK4</accession>
<dbReference type="GeneID" id="61525275"/>